<dbReference type="RefSeq" id="WP_249868412.1">
    <property type="nucleotide sequence ID" value="NZ_JAMGBC010000001.1"/>
</dbReference>
<evidence type="ECO:0000256" key="1">
    <source>
        <dbReference type="ARBA" id="ARBA00000085"/>
    </source>
</evidence>
<dbReference type="PROSITE" id="PS50109">
    <property type="entry name" value="HIS_KIN"/>
    <property type="match status" value="1"/>
</dbReference>
<dbReference type="InterPro" id="IPR036890">
    <property type="entry name" value="HATPase_C_sf"/>
</dbReference>
<dbReference type="EMBL" id="JAMGBC010000001">
    <property type="protein sequence ID" value="MCL6679518.1"/>
    <property type="molecule type" value="Genomic_DNA"/>
</dbReference>
<dbReference type="GO" id="GO:0005524">
    <property type="term" value="F:ATP binding"/>
    <property type="evidence" value="ECO:0007669"/>
    <property type="project" value="UniProtKB-KW"/>
</dbReference>
<comment type="catalytic activity">
    <reaction evidence="1">
        <text>ATP + protein L-histidine = ADP + protein N-phospho-L-histidine.</text>
        <dbReference type="EC" id="2.7.13.3"/>
    </reaction>
</comment>
<comment type="caution">
    <text evidence="8">The sequence shown here is derived from an EMBL/GenBank/DDBJ whole genome shotgun (WGS) entry which is preliminary data.</text>
</comment>
<dbReference type="InterPro" id="IPR004358">
    <property type="entry name" value="Sig_transdc_His_kin-like_C"/>
</dbReference>
<evidence type="ECO:0000256" key="5">
    <source>
        <dbReference type="ARBA" id="ARBA00022777"/>
    </source>
</evidence>
<proteinExistence type="predicted"/>
<dbReference type="Proteomes" id="UP001165343">
    <property type="component" value="Unassembled WGS sequence"/>
</dbReference>
<keyword evidence="5" id="KW-0418">Kinase</keyword>
<gene>
    <name evidence="8" type="ORF">LZ519_09365</name>
</gene>
<keyword evidence="8" id="KW-0067">ATP-binding</keyword>
<evidence type="ECO:0000256" key="3">
    <source>
        <dbReference type="ARBA" id="ARBA00022553"/>
    </source>
</evidence>
<dbReference type="InterPro" id="IPR050351">
    <property type="entry name" value="BphY/WalK/GraS-like"/>
</dbReference>
<evidence type="ECO:0000256" key="4">
    <source>
        <dbReference type="ARBA" id="ARBA00022679"/>
    </source>
</evidence>
<reference evidence="8" key="1">
    <citation type="submission" date="2022-05" db="EMBL/GenBank/DDBJ databases">
        <authorList>
            <person name="Jo J.-H."/>
            <person name="Im W.-T."/>
        </authorList>
    </citation>
    <scope>NUCLEOTIDE SEQUENCE</scope>
    <source>
        <strain evidence="8">RG327</strain>
    </source>
</reference>
<feature type="domain" description="Histidine kinase" evidence="7">
    <location>
        <begin position="110"/>
        <end position="329"/>
    </location>
</feature>
<keyword evidence="3" id="KW-0597">Phosphoprotein</keyword>
<dbReference type="PRINTS" id="PR00344">
    <property type="entry name" value="BCTRLSENSOR"/>
</dbReference>
<dbReference type="SUPFAM" id="SSF55874">
    <property type="entry name" value="ATPase domain of HSP90 chaperone/DNA topoisomerase II/histidine kinase"/>
    <property type="match status" value="1"/>
</dbReference>
<sequence>MGALLEALTEAALIAEGGRITGANKAARALLGKSIEGATLDQVIAHPAALEALNRAGSDDQSVELTGLGKSRRHWLMRVAPLEGSTRLIRFVDRSEARAAEQMRVDFVANASHELRTPLATLIGYTETLREQSDEVDPATRDRFLSVVHDEALRMQRVVEDLISLSRIEAEKFTTPTDAVALEPLIDRALESERRTAQKRGSELVRDVAERLPPVAGDSGQILQLLDNLLSNALRYGEPGTPVTVSARTDGSMVRLSVSDCGDGIAPEHIARVTERFYRVDTSRSRSLGGTGLGLSIVKHIVERHRGRLSIDSIVGKGTTIHVLLPIAVS</sequence>
<evidence type="ECO:0000256" key="6">
    <source>
        <dbReference type="ARBA" id="ARBA00023012"/>
    </source>
</evidence>
<dbReference type="CDD" id="cd00082">
    <property type="entry name" value="HisKA"/>
    <property type="match status" value="1"/>
</dbReference>
<evidence type="ECO:0000256" key="2">
    <source>
        <dbReference type="ARBA" id="ARBA00012438"/>
    </source>
</evidence>
<dbReference type="SMART" id="SM00388">
    <property type="entry name" value="HisKA"/>
    <property type="match status" value="1"/>
</dbReference>
<dbReference type="InterPro" id="IPR003594">
    <property type="entry name" value="HATPase_dom"/>
</dbReference>
<dbReference type="SMART" id="SM00387">
    <property type="entry name" value="HATPase_c"/>
    <property type="match status" value="1"/>
</dbReference>
<dbReference type="Gene3D" id="3.30.565.10">
    <property type="entry name" value="Histidine kinase-like ATPase, C-terminal domain"/>
    <property type="match status" value="1"/>
</dbReference>
<keyword evidence="6" id="KW-0902">Two-component regulatory system</keyword>
<keyword evidence="4" id="KW-0808">Transferase</keyword>
<organism evidence="8 9">
    <name type="scientific">Sphingomonas anseongensis</name>
    <dbReference type="NCBI Taxonomy" id="2908207"/>
    <lineage>
        <taxon>Bacteria</taxon>
        <taxon>Pseudomonadati</taxon>
        <taxon>Pseudomonadota</taxon>
        <taxon>Alphaproteobacteria</taxon>
        <taxon>Sphingomonadales</taxon>
        <taxon>Sphingomonadaceae</taxon>
        <taxon>Sphingomonas</taxon>
    </lineage>
</organism>
<keyword evidence="8" id="KW-0547">Nucleotide-binding</keyword>
<dbReference type="EC" id="2.7.13.3" evidence="2"/>
<dbReference type="InterPro" id="IPR005467">
    <property type="entry name" value="His_kinase_dom"/>
</dbReference>
<evidence type="ECO:0000313" key="9">
    <source>
        <dbReference type="Proteomes" id="UP001165343"/>
    </source>
</evidence>
<dbReference type="SUPFAM" id="SSF47384">
    <property type="entry name" value="Homodimeric domain of signal transducing histidine kinase"/>
    <property type="match status" value="1"/>
</dbReference>
<dbReference type="Gene3D" id="1.10.287.130">
    <property type="match status" value="1"/>
</dbReference>
<dbReference type="Pfam" id="PF02518">
    <property type="entry name" value="HATPase_c"/>
    <property type="match status" value="1"/>
</dbReference>
<dbReference type="PANTHER" id="PTHR45453">
    <property type="entry name" value="PHOSPHATE REGULON SENSOR PROTEIN PHOR"/>
    <property type="match status" value="1"/>
</dbReference>
<dbReference type="InterPro" id="IPR003661">
    <property type="entry name" value="HisK_dim/P_dom"/>
</dbReference>
<evidence type="ECO:0000313" key="8">
    <source>
        <dbReference type="EMBL" id="MCL6679518.1"/>
    </source>
</evidence>
<protein>
    <recommendedName>
        <fullName evidence="2">histidine kinase</fullName>
        <ecNumber evidence="2">2.7.13.3</ecNumber>
    </recommendedName>
</protein>
<dbReference type="Pfam" id="PF00512">
    <property type="entry name" value="HisKA"/>
    <property type="match status" value="1"/>
</dbReference>
<keyword evidence="9" id="KW-1185">Reference proteome</keyword>
<name>A0ABT0RGW7_9SPHN</name>
<evidence type="ECO:0000259" key="7">
    <source>
        <dbReference type="PROSITE" id="PS50109"/>
    </source>
</evidence>
<dbReference type="PANTHER" id="PTHR45453:SF1">
    <property type="entry name" value="PHOSPHATE REGULON SENSOR PROTEIN PHOR"/>
    <property type="match status" value="1"/>
</dbReference>
<dbReference type="InterPro" id="IPR036097">
    <property type="entry name" value="HisK_dim/P_sf"/>
</dbReference>
<accession>A0ABT0RGW7</accession>